<comment type="function">
    <text evidence="17">Catalyzes the conversion of 3-deoxy-D-arabino-heptulosonate 7-phosphate (DAHP) to dehydroquinate (DHQ).</text>
</comment>
<keyword evidence="11 17" id="KW-0547">Nucleotide-binding</keyword>
<name>A0ABR9AXD2_9BACL</name>
<dbReference type="EC" id="4.2.3.4" evidence="6 17"/>
<evidence type="ECO:0000256" key="1">
    <source>
        <dbReference type="ARBA" id="ARBA00001393"/>
    </source>
</evidence>
<feature type="binding site" evidence="17">
    <location>
        <begin position="82"/>
        <end position="87"/>
    </location>
    <ligand>
        <name>NAD(+)</name>
        <dbReference type="ChEBI" id="CHEBI:57540"/>
    </ligand>
</feature>
<dbReference type="PANTHER" id="PTHR43622:SF7">
    <property type="entry name" value="3-DEHYDROQUINATE SYNTHASE, CHLOROPLASTIC"/>
    <property type="match status" value="1"/>
</dbReference>
<keyword evidence="13 17" id="KW-0520">NAD</keyword>
<dbReference type="HAMAP" id="MF_00110">
    <property type="entry name" value="DHQ_synthase"/>
    <property type="match status" value="1"/>
</dbReference>
<dbReference type="Gene3D" id="3.40.50.1970">
    <property type="match status" value="1"/>
</dbReference>
<evidence type="ECO:0000256" key="12">
    <source>
        <dbReference type="ARBA" id="ARBA00022833"/>
    </source>
</evidence>
<keyword evidence="10 17" id="KW-0479">Metal-binding</keyword>
<comment type="cofactor">
    <cofactor evidence="17">
        <name>Co(2+)</name>
        <dbReference type="ChEBI" id="CHEBI:48828"/>
    </cofactor>
    <cofactor evidence="17">
        <name>Zn(2+)</name>
        <dbReference type="ChEBI" id="CHEBI:29105"/>
    </cofactor>
    <text evidence="17">Binds 1 divalent metal cation per subunit. Can use either Co(2+) or Zn(2+).</text>
</comment>
<dbReference type="Pfam" id="PF01761">
    <property type="entry name" value="DHQ_synthase"/>
    <property type="match status" value="1"/>
</dbReference>
<gene>
    <name evidence="17" type="primary">aroB</name>
    <name evidence="20" type="ORF">IFO66_04785</name>
</gene>
<feature type="binding site" evidence="17">
    <location>
        <position position="194"/>
    </location>
    <ligand>
        <name>Zn(2+)</name>
        <dbReference type="ChEBI" id="CHEBI:29105"/>
    </ligand>
</feature>
<feature type="binding site" evidence="17">
    <location>
        <position position="257"/>
    </location>
    <ligand>
        <name>Zn(2+)</name>
        <dbReference type="ChEBI" id="CHEBI:29105"/>
    </ligand>
</feature>
<feature type="binding site" evidence="17">
    <location>
        <begin position="116"/>
        <end position="120"/>
    </location>
    <ligand>
        <name>NAD(+)</name>
        <dbReference type="ChEBI" id="CHEBI:57540"/>
    </ligand>
</feature>
<feature type="binding site" evidence="17">
    <location>
        <begin position="179"/>
        <end position="182"/>
    </location>
    <ligand>
        <name>NAD(+)</name>
        <dbReference type="ChEBI" id="CHEBI:57540"/>
    </ligand>
</feature>
<dbReference type="InterPro" id="IPR050071">
    <property type="entry name" value="Dehydroquinate_synthase"/>
</dbReference>
<feature type="domain" description="3-dehydroquinate synthase N-terminal" evidence="18">
    <location>
        <begin position="79"/>
        <end position="189"/>
    </location>
</feature>
<keyword evidence="15 17" id="KW-0456">Lyase</keyword>
<keyword evidence="9 17" id="KW-0028">Amino-acid biosynthesis</keyword>
<dbReference type="Proteomes" id="UP000634529">
    <property type="component" value="Unassembled WGS sequence"/>
</dbReference>
<evidence type="ECO:0000256" key="7">
    <source>
        <dbReference type="ARBA" id="ARBA00017684"/>
    </source>
</evidence>
<evidence type="ECO:0000259" key="19">
    <source>
        <dbReference type="Pfam" id="PF24621"/>
    </source>
</evidence>
<dbReference type="PANTHER" id="PTHR43622">
    <property type="entry name" value="3-DEHYDROQUINATE SYNTHASE"/>
    <property type="match status" value="1"/>
</dbReference>
<keyword evidence="14 17" id="KW-0057">Aromatic amino acid biosynthesis</keyword>
<dbReference type="GO" id="GO:0003856">
    <property type="term" value="F:3-dehydroquinate synthase activity"/>
    <property type="evidence" value="ECO:0007669"/>
    <property type="project" value="UniProtKB-EC"/>
</dbReference>
<feature type="domain" description="3-dehydroquinate synthase C-terminal" evidence="19">
    <location>
        <begin position="191"/>
        <end position="333"/>
    </location>
</feature>
<accession>A0ABR9AXD2</accession>
<comment type="cofactor">
    <cofactor evidence="2 17">
        <name>NAD(+)</name>
        <dbReference type="ChEBI" id="CHEBI:57540"/>
    </cofactor>
</comment>
<comment type="pathway">
    <text evidence="4 17">Metabolic intermediate biosynthesis; chorismate biosynthesis; chorismate from D-erythrose 4-phosphate and phosphoenolpyruvate: step 2/7.</text>
</comment>
<feature type="binding site" evidence="17">
    <location>
        <position position="161"/>
    </location>
    <ligand>
        <name>NAD(+)</name>
        <dbReference type="ChEBI" id="CHEBI:57540"/>
    </ligand>
</feature>
<feature type="binding site" evidence="17">
    <location>
        <begin position="140"/>
        <end position="141"/>
    </location>
    <ligand>
        <name>NAD(+)</name>
        <dbReference type="ChEBI" id="CHEBI:57540"/>
    </ligand>
</feature>
<dbReference type="InterPro" id="IPR030960">
    <property type="entry name" value="DHQS/DOIS_N"/>
</dbReference>
<dbReference type="Pfam" id="PF24621">
    <property type="entry name" value="DHQS_C"/>
    <property type="match status" value="1"/>
</dbReference>
<evidence type="ECO:0000256" key="4">
    <source>
        <dbReference type="ARBA" id="ARBA00004661"/>
    </source>
</evidence>
<evidence type="ECO:0000256" key="8">
    <source>
        <dbReference type="ARBA" id="ARBA00022490"/>
    </source>
</evidence>
<evidence type="ECO:0000256" key="16">
    <source>
        <dbReference type="ARBA" id="ARBA00023285"/>
    </source>
</evidence>
<comment type="subcellular location">
    <subcellularLocation>
        <location evidence="3 17">Cytoplasm</location>
    </subcellularLocation>
</comment>
<feature type="binding site" evidence="17">
    <location>
        <position position="274"/>
    </location>
    <ligand>
        <name>Zn(2+)</name>
        <dbReference type="ChEBI" id="CHEBI:29105"/>
    </ligand>
</feature>
<dbReference type="NCBIfam" id="TIGR01357">
    <property type="entry name" value="aroB"/>
    <property type="match status" value="1"/>
</dbReference>
<feature type="binding site" evidence="17">
    <location>
        <position position="152"/>
    </location>
    <ligand>
        <name>NAD(+)</name>
        <dbReference type="ChEBI" id="CHEBI:57540"/>
    </ligand>
</feature>
<dbReference type="InterPro" id="IPR056179">
    <property type="entry name" value="DHQS_C"/>
</dbReference>
<evidence type="ECO:0000256" key="11">
    <source>
        <dbReference type="ARBA" id="ARBA00022741"/>
    </source>
</evidence>
<dbReference type="EMBL" id="JACYTN010000002">
    <property type="protein sequence ID" value="MBD8497616.1"/>
    <property type="molecule type" value="Genomic_DNA"/>
</dbReference>
<dbReference type="RefSeq" id="WP_192024027.1">
    <property type="nucleotide sequence ID" value="NZ_JACYTN010000002.1"/>
</dbReference>
<evidence type="ECO:0000256" key="3">
    <source>
        <dbReference type="ARBA" id="ARBA00004496"/>
    </source>
</evidence>
<evidence type="ECO:0000256" key="17">
    <source>
        <dbReference type="HAMAP-Rule" id="MF_00110"/>
    </source>
</evidence>
<sequence>MNINQSLGCRELVVSLEDRSYPIWIGSGLLLRLSALLLERGISNGSPLLLVSDEQVAKHHLAVVQHALQEGGYKTAVHIVPSGESSKSLSHYEACMTTAIEAGLDRKSTVLALGGGVVGDLAGFVAATYMRGVRFVQLPTTILAHDSSVGGKVAVNHPLAKNMIGAFHQPEAVIFDLDTLHTLPIREVRAGLAEMIKHGLIWDKAFSDWCFEHADDLVALDEAKLAYGIYMGCNVKAQVVSKDEREQNLRAILNLGHTIGHALEAVGQYGELLHGEAISIGMVGSAELAVLLGEDSQLVAYTRRIMEAFGLPTSIPSHYETDAIMAAMMHDKKFSGGRTTFVIPTAVGQVDIRHDISIELVRSVVDKLKGE</sequence>
<protein>
    <recommendedName>
        <fullName evidence="7 17">3-dehydroquinate synthase</fullName>
        <shortName evidence="17">DHQS</shortName>
        <ecNumber evidence="6 17">4.2.3.4</ecNumber>
    </recommendedName>
</protein>
<proteinExistence type="inferred from homology"/>
<dbReference type="SUPFAM" id="SSF56796">
    <property type="entry name" value="Dehydroquinate synthase-like"/>
    <property type="match status" value="1"/>
</dbReference>
<evidence type="ECO:0000259" key="18">
    <source>
        <dbReference type="Pfam" id="PF01761"/>
    </source>
</evidence>
<comment type="catalytic activity">
    <reaction evidence="1 17">
        <text>7-phospho-2-dehydro-3-deoxy-D-arabino-heptonate = 3-dehydroquinate + phosphate</text>
        <dbReference type="Rhea" id="RHEA:21968"/>
        <dbReference type="ChEBI" id="CHEBI:32364"/>
        <dbReference type="ChEBI" id="CHEBI:43474"/>
        <dbReference type="ChEBI" id="CHEBI:58394"/>
        <dbReference type="EC" id="4.2.3.4"/>
    </reaction>
</comment>
<evidence type="ECO:0000313" key="20">
    <source>
        <dbReference type="EMBL" id="MBD8497616.1"/>
    </source>
</evidence>
<dbReference type="CDD" id="cd08195">
    <property type="entry name" value="DHQS"/>
    <property type="match status" value="1"/>
</dbReference>
<evidence type="ECO:0000256" key="9">
    <source>
        <dbReference type="ARBA" id="ARBA00022605"/>
    </source>
</evidence>
<evidence type="ECO:0000256" key="2">
    <source>
        <dbReference type="ARBA" id="ARBA00001911"/>
    </source>
</evidence>
<keyword evidence="16 17" id="KW-0170">Cobalt</keyword>
<evidence type="ECO:0000256" key="15">
    <source>
        <dbReference type="ARBA" id="ARBA00023239"/>
    </source>
</evidence>
<reference evidence="20 21" key="1">
    <citation type="submission" date="2020-09" db="EMBL/GenBank/DDBJ databases">
        <title>Paenibacillus sp. CAU 1523 isolated from sand of Haeundae Beach.</title>
        <authorList>
            <person name="Kim W."/>
        </authorList>
    </citation>
    <scope>NUCLEOTIDE SEQUENCE [LARGE SCALE GENOMIC DNA]</scope>
    <source>
        <strain evidence="20 21">CAU 1523</strain>
    </source>
</reference>
<comment type="similarity">
    <text evidence="5 17">Belongs to the sugar phosphate cyclases superfamily. Dehydroquinate synthase family.</text>
</comment>
<dbReference type="InterPro" id="IPR016037">
    <property type="entry name" value="DHQ_synth_AroB"/>
</dbReference>
<comment type="caution">
    <text evidence="20">The sequence shown here is derived from an EMBL/GenBank/DDBJ whole genome shotgun (WGS) entry which is preliminary data.</text>
</comment>
<evidence type="ECO:0000256" key="14">
    <source>
        <dbReference type="ARBA" id="ARBA00023141"/>
    </source>
</evidence>
<evidence type="ECO:0000313" key="21">
    <source>
        <dbReference type="Proteomes" id="UP000634529"/>
    </source>
</evidence>
<keyword evidence="12 17" id="KW-0862">Zinc</keyword>
<dbReference type="Gene3D" id="1.20.1090.10">
    <property type="entry name" value="Dehydroquinate synthase-like - alpha domain"/>
    <property type="match status" value="1"/>
</dbReference>
<evidence type="ECO:0000256" key="10">
    <source>
        <dbReference type="ARBA" id="ARBA00022723"/>
    </source>
</evidence>
<evidence type="ECO:0000256" key="13">
    <source>
        <dbReference type="ARBA" id="ARBA00023027"/>
    </source>
</evidence>
<keyword evidence="8 17" id="KW-0963">Cytoplasm</keyword>
<dbReference type="InterPro" id="IPR030963">
    <property type="entry name" value="DHQ_synth_fam"/>
</dbReference>
<keyword evidence="21" id="KW-1185">Reference proteome</keyword>
<dbReference type="PIRSF" id="PIRSF001455">
    <property type="entry name" value="DHQ_synth"/>
    <property type="match status" value="1"/>
</dbReference>
<organism evidence="20 21">
    <name type="scientific">Paenibacillus arenosi</name>
    <dbReference type="NCBI Taxonomy" id="2774142"/>
    <lineage>
        <taxon>Bacteria</taxon>
        <taxon>Bacillati</taxon>
        <taxon>Bacillota</taxon>
        <taxon>Bacilli</taxon>
        <taxon>Bacillales</taxon>
        <taxon>Paenibacillaceae</taxon>
        <taxon>Paenibacillus</taxon>
    </lineage>
</organism>
<evidence type="ECO:0000256" key="6">
    <source>
        <dbReference type="ARBA" id="ARBA00013031"/>
    </source>
</evidence>
<evidence type="ECO:0000256" key="5">
    <source>
        <dbReference type="ARBA" id="ARBA00005412"/>
    </source>
</evidence>